<dbReference type="AlphaFoldDB" id="A0A9P4TH30"/>
<dbReference type="OrthoDB" id="4770059at2759"/>
<dbReference type="Proteomes" id="UP000801428">
    <property type="component" value="Unassembled WGS sequence"/>
</dbReference>
<feature type="transmembrane region" description="Helical" evidence="1">
    <location>
        <begin position="294"/>
        <end position="319"/>
    </location>
</feature>
<gene>
    <name evidence="2" type="ORF">E8E13_011029</name>
</gene>
<proteinExistence type="predicted"/>
<name>A0A9P4TH30_CURKU</name>
<sequence>MAPPPASSAAPPALSATPPALSAAPATSVVTASRISSTTEVATSIVTVTTSASRAGEISTEIIITPIVTREEPAATGIATSGGIFILDSLPVSCSSRWVLYISSGSTVITSGNYAGTMPTGSVSSGYWQDCYPSAPKDPQYSPAICTGQTSVITIKSSVEGTGSTAATVWSGICCPSGMSYIGRCERAFTTPFTALSPMQILVTTSAASGAWASSTIGWETITANKTIRSKTVLSSGTLFAEPVTVLWKSSDLSNFPTAYATALAAEMGFNLSPELPDYTATDSPSTVSAGAKYGIAVGALFGSIFLFSLIVYLVYLCVRKHRKARQGYLPEGIG</sequence>
<keyword evidence="1" id="KW-0472">Membrane</keyword>
<reference evidence="2" key="1">
    <citation type="submission" date="2019-04" db="EMBL/GenBank/DDBJ databases">
        <title>Sequencing of skin fungus with MAO and IRED activity.</title>
        <authorList>
            <person name="Marsaioli A.J."/>
            <person name="Bonatto J.M.C."/>
            <person name="Reis Junior O."/>
        </authorList>
    </citation>
    <scope>NUCLEOTIDE SEQUENCE</scope>
    <source>
        <strain evidence="2">30M1</strain>
    </source>
</reference>
<keyword evidence="1" id="KW-0812">Transmembrane</keyword>
<comment type="caution">
    <text evidence="2">The sequence shown here is derived from an EMBL/GenBank/DDBJ whole genome shotgun (WGS) entry which is preliminary data.</text>
</comment>
<evidence type="ECO:0000256" key="1">
    <source>
        <dbReference type="SAM" id="Phobius"/>
    </source>
</evidence>
<evidence type="ECO:0000313" key="2">
    <source>
        <dbReference type="EMBL" id="KAF3006077.1"/>
    </source>
</evidence>
<dbReference type="EMBL" id="SWKU01000006">
    <property type="protein sequence ID" value="KAF3006077.1"/>
    <property type="molecule type" value="Genomic_DNA"/>
</dbReference>
<keyword evidence="3" id="KW-1185">Reference proteome</keyword>
<organism evidence="2 3">
    <name type="scientific">Curvularia kusanoi</name>
    <name type="common">Cochliobolus kusanoi</name>
    <dbReference type="NCBI Taxonomy" id="90978"/>
    <lineage>
        <taxon>Eukaryota</taxon>
        <taxon>Fungi</taxon>
        <taxon>Dikarya</taxon>
        <taxon>Ascomycota</taxon>
        <taxon>Pezizomycotina</taxon>
        <taxon>Dothideomycetes</taxon>
        <taxon>Pleosporomycetidae</taxon>
        <taxon>Pleosporales</taxon>
        <taxon>Pleosporineae</taxon>
        <taxon>Pleosporaceae</taxon>
        <taxon>Curvularia</taxon>
    </lineage>
</organism>
<keyword evidence="1" id="KW-1133">Transmembrane helix</keyword>
<evidence type="ECO:0000313" key="3">
    <source>
        <dbReference type="Proteomes" id="UP000801428"/>
    </source>
</evidence>
<accession>A0A9P4TH30</accession>
<protein>
    <submittedName>
        <fullName evidence="2">Uncharacterized protein</fullName>
    </submittedName>
</protein>